<dbReference type="Pfam" id="PF08830">
    <property type="entry name" value="DUF1806"/>
    <property type="match status" value="1"/>
</dbReference>
<proteinExistence type="predicted"/>
<name>A0A1N7M0E6_9BACL</name>
<dbReference type="SUPFAM" id="SSF89442">
    <property type="entry name" value="Hypothetical protein YojF"/>
    <property type="match status" value="1"/>
</dbReference>
<sequence>MKTMGALEAIRRLEAWRGQRVYVHLEVNPEAYLRNASGTLDEVGLFGEGLFRVHLRLRDPAALVYIQDVTEFVEDGSAIVMMGLDGQHRVRQTLTVSDTPLDVGKVES</sequence>
<dbReference type="EMBL" id="FTOO01000004">
    <property type="protein sequence ID" value="SIS79544.1"/>
    <property type="molecule type" value="Genomic_DNA"/>
</dbReference>
<reference evidence="2" key="1">
    <citation type="submission" date="2017-01" db="EMBL/GenBank/DDBJ databases">
        <authorList>
            <person name="Varghese N."/>
            <person name="Submissions S."/>
        </authorList>
    </citation>
    <scope>NUCLEOTIDE SEQUENCE [LARGE SCALE GENOMIC DNA]</scope>
    <source>
        <strain evidence="2">DSM 16176</strain>
    </source>
</reference>
<dbReference type="Proteomes" id="UP000186156">
    <property type="component" value="Unassembled WGS sequence"/>
</dbReference>
<organism evidence="1 2">
    <name type="scientific">Alicyclobacillus vulcanalis</name>
    <dbReference type="NCBI Taxonomy" id="252246"/>
    <lineage>
        <taxon>Bacteria</taxon>
        <taxon>Bacillati</taxon>
        <taxon>Bacillota</taxon>
        <taxon>Bacilli</taxon>
        <taxon>Bacillales</taxon>
        <taxon>Alicyclobacillaceae</taxon>
        <taxon>Alicyclobacillus</taxon>
    </lineage>
</organism>
<evidence type="ECO:0000313" key="1">
    <source>
        <dbReference type="EMBL" id="SIS79544.1"/>
    </source>
</evidence>
<keyword evidence="2" id="KW-1185">Reference proteome</keyword>
<dbReference type="STRING" id="252246.SAMN05421799_104124"/>
<dbReference type="AlphaFoldDB" id="A0A1N7M0E6"/>
<accession>A0A1N7M0E6</accession>
<dbReference type="Gene3D" id="2.70.180.10">
    <property type="entry name" value="Hypothetical protein YojF"/>
    <property type="match status" value="1"/>
</dbReference>
<gene>
    <name evidence="1" type="ORF">SAMN05421799_104124</name>
</gene>
<dbReference type="InterPro" id="IPR014934">
    <property type="entry name" value="DUF1806"/>
</dbReference>
<dbReference type="OrthoDB" id="2877201at2"/>
<protein>
    <submittedName>
        <fullName evidence="1">Uncharacterized protein</fullName>
    </submittedName>
</protein>
<dbReference type="InterPro" id="IPR036492">
    <property type="entry name" value="YojF_sf"/>
</dbReference>
<evidence type="ECO:0000313" key="2">
    <source>
        <dbReference type="Proteomes" id="UP000186156"/>
    </source>
</evidence>